<feature type="transmembrane region" description="Helical" evidence="3">
    <location>
        <begin position="251"/>
        <end position="271"/>
    </location>
</feature>
<feature type="transmembrane region" description="Helical" evidence="3">
    <location>
        <begin position="165"/>
        <end position="185"/>
    </location>
</feature>
<dbReference type="Pfam" id="PF01770">
    <property type="entry name" value="Folate_carrier"/>
    <property type="match status" value="1"/>
</dbReference>
<reference evidence="4" key="1">
    <citation type="journal article" date="2014" name="PLoS Negl. Trop. Dis.">
        <title>Identification and characterization of seminal fluid proteins in the Asian tiger mosquito, Aedes albopictus.</title>
        <authorList>
            <person name="Boes K.E."/>
            <person name="Ribeiro J.M."/>
            <person name="Wong A."/>
            <person name="Harrington L.C."/>
            <person name="Wolfner M.F."/>
            <person name="Sirot L.K."/>
        </authorList>
    </citation>
    <scope>NUCLEOTIDE SEQUENCE</scope>
    <source>
        <tissue evidence="4">Reproductive organs</tissue>
    </source>
</reference>
<evidence type="ECO:0000256" key="1">
    <source>
        <dbReference type="ARBA" id="ARBA00005773"/>
    </source>
</evidence>
<feature type="transmembrane region" description="Helical" evidence="3">
    <location>
        <begin position="318"/>
        <end position="336"/>
    </location>
</feature>
<dbReference type="GO" id="GO:0005886">
    <property type="term" value="C:plasma membrane"/>
    <property type="evidence" value="ECO:0007669"/>
    <property type="project" value="UniProtKB-UniRule"/>
</dbReference>
<dbReference type="GO" id="GO:0090482">
    <property type="term" value="F:vitamin transmembrane transporter activity"/>
    <property type="evidence" value="ECO:0007669"/>
    <property type="project" value="InterPro"/>
</dbReference>
<dbReference type="VEuPathDB" id="VectorBase:AALF000832"/>
<feature type="transmembrane region" description="Helical" evidence="3">
    <location>
        <begin position="407"/>
        <end position="427"/>
    </location>
</feature>
<feature type="transmembrane region" description="Helical" evidence="3">
    <location>
        <begin position="103"/>
        <end position="121"/>
    </location>
</feature>
<dbReference type="AlphaFoldDB" id="A0A023ESK0"/>
<organism evidence="4">
    <name type="scientific">Aedes albopictus</name>
    <name type="common">Asian tiger mosquito</name>
    <name type="synonym">Stegomyia albopicta</name>
    <dbReference type="NCBI Taxonomy" id="7160"/>
    <lineage>
        <taxon>Eukaryota</taxon>
        <taxon>Metazoa</taxon>
        <taxon>Ecdysozoa</taxon>
        <taxon>Arthropoda</taxon>
        <taxon>Hexapoda</taxon>
        <taxon>Insecta</taxon>
        <taxon>Pterygota</taxon>
        <taxon>Neoptera</taxon>
        <taxon>Endopterygota</taxon>
        <taxon>Diptera</taxon>
        <taxon>Nematocera</taxon>
        <taxon>Culicoidea</taxon>
        <taxon>Culicidae</taxon>
        <taxon>Culicinae</taxon>
        <taxon>Aedini</taxon>
        <taxon>Aedes</taxon>
        <taxon>Stegomyia</taxon>
    </lineage>
</organism>
<dbReference type="PANTHER" id="PTHR10686:SF18">
    <property type="entry name" value="IP11787P-RELATED"/>
    <property type="match status" value="1"/>
</dbReference>
<feature type="transmembrane region" description="Helical" evidence="3">
    <location>
        <begin position="283"/>
        <end position="306"/>
    </location>
</feature>
<comment type="similarity">
    <text evidence="1 2">Belongs to the reduced folate carrier (RFC) transporter (TC 2.A.48) family.</text>
</comment>
<feature type="transmembrane region" description="Helical" evidence="3">
    <location>
        <begin position="342"/>
        <end position="362"/>
    </location>
</feature>
<evidence type="ECO:0000256" key="3">
    <source>
        <dbReference type="SAM" id="Phobius"/>
    </source>
</evidence>
<dbReference type="EMBL" id="GAPW01001343">
    <property type="protein sequence ID" value="JAC12255.1"/>
    <property type="molecule type" value="mRNA"/>
</dbReference>
<feature type="transmembrane region" description="Helical" evidence="3">
    <location>
        <begin position="141"/>
        <end position="159"/>
    </location>
</feature>
<dbReference type="PANTHER" id="PTHR10686">
    <property type="entry name" value="FOLATE TRANSPORTER"/>
    <property type="match status" value="1"/>
</dbReference>
<dbReference type="NCBIfam" id="TIGR00806">
    <property type="entry name" value="rfc"/>
    <property type="match status" value="1"/>
</dbReference>
<sequence>MEQWGKIAIVLSVFGFLKDFRPSDPFVVQFLNGSWHNISAEQINQQVFPVGTYSYGIQLVITFLITDYFRYKPLIILSGLAGVGYWGLFVWTKDLPWLQLAEVFYGTYKSADVAFWSYIYARVDRSCYQKITSYTKSSSQLGKFVGAVGAQVLLFYGLVDYLDLNYVSLAVQLCTTAFALFLPAAPKSIYFNRSTKPIPSENNNVPADPTPPPVPLPTTDDKAIAKLTALELLWFHAKSAYSNFTVLRFSIWYAVASCIYYQTVLYVQVLWKTISNRATTDVIHWNGAVEAVLTISGAAITFFAGFVPAKLLHVPNALLGLSMISFMQGGVLLISGLTRNLWVAYGAHIGYCILHAFTITLLSSEIAKNICRDSFGLVFGINAMIGSVLQCLLTVVVVHCSTIKGQFVVYAGVCAGMGILYCVFLLVELKKWWKIVFYMIKTKLSPQKKIDLDGNKNHQII</sequence>
<comment type="subcellular location">
    <subcellularLocation>
        <location evidence="2">Membrane</location>
        <topology evidence="2">Multi-pass membrane protein</topology>
    </subcellularLocation>
</comment>
<dbReference type="VEuPathDB" id="VectorBase:AALC636_008940"/>
<keyword evidence="2" id="KW-0813">Transport</keyword>
<evidence type="ECO:0000256" key="2">
    <source>
        <dbReference type="PIRNR" id="PIRNR028739"/>
    </source>
</evidence>
<accession>A0A023ESK0</accession>
<dbReference type="SUPFAM" id="SSF103473">
    <property type="entry name" value="MFS general substrate transporter"/>
    <property type="match status" value="1"/>
</dbReference>
<dbReference type="PIRSF" id="PIRSF028739">
    <property type="entry name" value="Folate_carrier"/>
    <property type="match status" value="1"/>
</dbReference>
<dbReference type="InterPro" id="IPR002666">
    <property type="entry name" value="Folate_carrier"/>
</dbReference>
<keyword evidence="3" id="KW-1133">Transmembrane helix</keyword>
<protein>
    <submittedName>
        <fullName evidence="4">Putative micronutrient transporter folate transporter family</fullName>
    </submittedName>
</protein>
<evidence type="ECO:0000313" key="4">
    <source>
        <dbReference type="EMBL" id="JAC12255.1"/>
    </source>
</evidence>
<dbReference type="VEuPathDB" id="VectorBase:AALFPA_045897"/>
<feature type="transmembrane region" description="Helical" evidence="3">
    <location>
        <begin position="374"/>
        <end position="395"/>
    </location>
</feature>
<feature type="transmembrane region" description="Helical" evidence="3">
    <location>
        <begin position="73"/>
        <end position="91"/>
    </location>
</feature>
<proteinExistence type="evidence at transcript level"/>
<dbReference type="Gene3D" id="1.20.1250.20">
    <property type="entry name" value="MFS general substrate transporter like domains"/>
    <property type="match status" value="1"/>
</dbReference>
<name>A0A023ESK0_AEDAL</name>
<keyword evidence="3" id="KW-0812">Transmembrane</keyword>
<dbReference type="InterPro" id="IPR036259">
    <property type="entry name" value="MFS_trans_sf"/>
</dbReference>
<keyword evidence="2 3" id="KW-0472">Membrane</keyword>